<keyword evidence="4" id="KW-1185">Reference proteome</keyword>
<sequence>MENTHGFDALEQEWSVSREDIDGFRRDGHLLLKQLASEEDIGGIREACRREIARLDDGLRLQVMNVWEKDAAVKAFVFARKFSRIAADLLGVDGVRLYFDQVFFKKPGAGAMPLHQANQFMLELDPDSVLSMWMPLTDIPGEKGPLSYVAGSHLHEKLRGAKNPLLAAMRLGLSEKPCGPMQAGDASFHTGWTLHGAYGNDTEITREMLIITWFAEDARITDPADSAGRNPQLQSLFRGLEPGGKAQGRRLPLLFYRPYRDVVKLVHQAEEDAE</sequence>
<dbReference type="GeneID" id="95374472"/>
<dbReference type="Gene3D" id="2.60.120.620">
    <property type="entry name" value="q2cbj1_9rhob like domain"/>
    <property type="match status" value="1"/>
</dbReference>
<dbReference type="Proteomes" id="UP001527202">
    <property type="component" value="Unassembled WGS sequence"/>
</dbReference>
<name>A0A410WSH5_9BACL</name>
<keyword evidence="2" id="KW-0560">Oxidoreductase</keyword>
<organism evidence="2 3">
    <name type="scientific">Paenibacillus chitinolyticus</name>
    <dbReference type="NCBI Taxonomy" id="79263"/>
    <lineage>
        <taxon>Bacteria</taxon>
        <taxon>Bacillati</taxon>
        <taxon>Bacillota</taxon>
        <taxon>Bacilli</taxon>
        <taxon>Bacillales</taxon>
        <taxon>Paenibacillaceae</taxon>
        <taxon>Paenibacillus</taxon>
    </lineage>
</organism>
<dbReference type="GO" id="GO:0005506">
    <property type="term" value="F:iron ion binding"/>
    <property type="evidence" value="ECO:0007669"/>
    <property type="project" value="UniProtKB-ARBA"/>
</dbReference>
<keyword evidence="2" id="KW-0223">Dioxygenase</keyword>
<dbReference type="Proteomes" id="UP000288943">
    <property type="component" value="Chromosome"/>
</dbReference>
<protein>
    <submittedName>
        <fullName evidence="1 2">Phytanoyl-CoA dioxygenase</fullName>
    </submittedName>
</protein>
<dbReference type="Pfam" id="PF05721">
    <property type="entry name" value="PhyH"/>
    <property type="match status" value="1"/>
</dbReference>
<dbReference type="EMBL" id="CP026520">
    <property type="protein sequence ID" value="QAV17335.1"/>
    <property type="molecule type" value="Genomic_DNA"/>
</dbReference>
<reference evidence="1 4" key="2">
    <citation type="submission" date="2022-05" db="EMBL/GenBank/DDBJ databases">
        <title>Genome Sequencing of Bee-Associated Microbes.</title>
        <authorList>
            <person name="Dunlap C."/>
        </authorList>
    </citation>
    <scope>NUCLEOTIDE SEQUENCE [LARGE SCALE GENOMIC DNA]</scope>
    <source>
        <strain evidence="1 4">NRRL B-23120</strain>
    </source>
</reference>
<accession>A0A410WSH5</accession>
<dbReference type="AlphaFoldDB" id="A0A410WSH5"/>
<dbReference type="KEGG" id="pchi:PC41400_06520"/>
<dbReference type="EMBL" id="JAMDMJ010000008">
    <property type="protein sequence ID" value="MCY9595571.1"/>
    <property type="molecule type" value="Genomic_DNA"/>
</dbReference>
<dbReference type="GO" id="GO:0016706">
    <property type="term" value="F:2-oxoglutarate-dependent dioxygenase activity"/>
    <property type="evidence" value="ECO:0007669"/>
    <property type="project" value="UniProtKB-ARBA"/>
</dbReference>
<dbReference type="PANTHER" id="PTHR20883:SF49">
    <property type="entry name" value="PHYTANOYL-COA DIOXYGENASE"/>
    <property type="match status" value="1"/>
</dbReference>
<evidence type="ECO:0000313" key="4">
    <source>
        <dbReference type="Proteomes" id="UP001527202"/>
    </source>
</evidence>
<gene>
    <name evidence="1" type="ORF">M5X16_07295</name>
    <name evidence="2" type="ORF">PC41400_06520</name>
</gene>
<reference evidence="2 3" key="1">
    <citation type="submission" date="2018-01" db="EMBL/GenBank/DDBJ databases">
        <title>The whole genome sequencing and assembly of Paenibacillus chitinolyticus KCCM 41400 strain.</title>
        <authorList>
            <person name="Kim J.-Y."/>
            <person name="Park M.-K."/>
            <person name="Lee Y.-J."/>
            <person name="Yi H."/>
            <person name="Bahn Y.-S."/>
            <person name="Kim J.F."/>
            <person name="Lee D.-W."/>
        </authorList>
    </citation>
    <scope>NUCLEOTIDE SEQUENCE [LARGE SCALE GENOMIC DNA]</scope>
    <source>
        <strain evidence="2 3">KCCM 41400</strain>
    </source>
</reference>
<evidence type="ECO:0000313" key="1">
    <source>
        <dbReference type="EMBL" id="MCY9595571.1"/>
    </source>
</evidence>
<dbReference type="OrthoDB" id="2553118at2"/>
<dbReference type="PANTHER" id="PTHR20883">
    <property type="entry name" value="PHYTANOYL-COA DIOXYGENASE DOMAIN CONTAINING 1"/>
    <property type="match status" value="1"/>
</dbReference>
<dbReference type="InterPro" id="IPR008775">
    <property type="entry name" value="Phytyl_CoA_dOase-like"/>
</dbReference>
<evidence type="ECO:0000313" key="3">
    <source>
        <dbReference type="Proteomes" id="UP000288943"/>
    </source>
</evidence>
<proteinExistence type="predicted"/>
<dbReference type="SUPFAM" id="SSF51197">
    <property type="entry name" value="Clavaminate synthase-like"/>
    <property type="match status" value="1"/>
</dbReference>
<evidence type="ECO:0000313" key="2">
    <source>
        <dbReference type="EMBL" id="QAV17335.1"/>
    </source>
</evidence>
<dbReference type="RefSeq" id="WP_042229602.1">
    <property type="nucleotide sequence ID" value="NZ_CP026520.1"/>
</dbReference>